<evidence type="ECO:0000256" key="1">
    <source>
        <dbReference type="ARBA" id="ARBA00007447"/>
    </source>
</evidence>
<dbReference type="GO" id="GO:0005764">
    <property type="term" value="C:lysosome"/>
    <property type="evidence" value="ECO:0007669"/>
    <property type="project" value="TreeGrafter"/>
</dbReference>
<evidence type="ECO:0000259" key="8">
    <source>
        <dbReference type="PROSITE" id="PS51767"/>
    </source>
</evidence>
<dbReference type="SUPFAM" id="SSF50630">
    <property type="entry name" value="Acid proteases"/>
    <property type="match status" value="1"/>
</dbReference>
<dbReference type="InterPro" id="IPR001461">
    <property type="entry name" value="Aspartic_peptidase_A1"/>
</dbReference>
<feature type="active site" evidence="5">
    <location>
        <position position="278"/>
    </location>
</feature>
<dbReference type="Gene3D" id="2.40.70.10">
    <property type="entry name" value="Acid Proteases"/>
    <property type="match status" value="2"/>
</dbReference>
<evidence type="ECO:0000256" key="6">
    <source>
        <dbReference type="PIRSR" id="PIRSR601461-2"/>
    </source>
</evidence>
<dbReference type="PANTHER" id="PTHR47966:SF51">
    <property type="entry name" value="BETA-SITE APP-CLEAVING ENZYME, ISOFORM A-RELATED"/>
    <property type="match status" value="1"/>
</dbReference>
<keyword evidence="2" id="KW-0645">Protease</keyword>
<keyword evidence="3" id="KW-0064">Aspartyl protease</keyword>
<dbReference type="InterPro" id="IPR033121">
    <property type="entry name" value="PEPTIDASE_A1"/>
</dbReference>
<gene>
    <name evidence="9" type="ORF">HCN44_001452</name>
</gene>
<dbReference type="GO" id="GO:0006508">
    <property type="term" value="P:proteolysis"/>
    <property type="evidence" value="ECO:0007669"/>
    <property type="project" value="UniProtKB-KW"/>
</dbReference>
<name>A0A834XT62_APHGI</name>
<comment type="caution">
    <text evidence="9">The sequence shown here is derived from an EMBL/GenBank/DDBJ whole genome shotgun (WGS) entry which is preliminary data.</text>
</comment>
<feature type="chain" id="PRO_5032468999" description="Peptidase A1 domain-containing protein" evidence="7">
    <location>
        <begin position="22"/>
        <end position="392"/>
    </location>
</feature>
<evidence type="ECO:0000313" key="9">
    <source>
        <dbReference type="EMBL" id="KAF7992127.1"/>
    </source>
</evidence>
<dbReference type="Pfam" id="PF00026">
    <property type="entry name" value="Asp"/>
    <property type="match status" value="1"/>
</dbReference>
<proteinExistence type="inferred from homology"/>
<dbReference type="FunFam" id="2.40.70.10:FF:000115">
    <property type="entry name" value="Lysosomal aspartic protease"/>
    <property type="match status" value="1"/>
</dbReference>
<evidence type="ECO:0000256" key="4">
    <source>
        <dbReference type="ARBA" id="ARBA00022801"/>
    </source>
</evidence>
<dbReference type="Gene3D" id="2.60.40.1960">
    <property type="match status" value="1"/>
</dbReference>
<evidence type="ECO:0000256" key="2">
    <source>
        <dbReference type="ARBA" id="ARBA00022670"/>
    </source>
</evidence>
<dbReference type="PROSITE" id="PS51767">
    <property type="entry name" value="PEPTIDASE_A1"/>
    <property type="match status" value="1"/>
</dbReference>
<evidence type="ECO:0000256" key="7">
    <source>
        <dbReference type="SAM" id="SignalP"/>
    </source>
</evidence>
<accession>A0A834XT62</accession>
<feature type="active site" evidence="5">
    <location>
        <position position="85"/>
    </location>
</feature>
<keyword evidence="4" id="KW-0378">Hydrolase</keyword>
<organism evidence="9 10">
    <name type="scientific">Aphidius gifuensis</name>
    <name type="common">Parasitoid wasp</name>
    <dbReference type="NCBI Taxonomy" id="684658"/>
    <lineage>
        <taxon>Eukaryota</taxon>
        <taxon>Metazoa</taxon>
        <taxon>Ecdysozoa</taxon>
        <taxon>Arthropoda</taxon>
        <taxon>Hexapoda</taxon>
        <taxon>Insecta</taxon>
        <taxon>Pterygota</taxon>
        <taxon>Neoptera</taxon>
        <taxon>Endopterygota</taxon>
        <taxon>Hymenoptera</taxon>
        <taxon>Apocrita</taxon>
        <taxon>Ichneumonoidea</taxon>
        <taxon>Braconidae</taxon>
        <taxon>Aphidiinae</taxon>
        <taxon>Aphidius</taxon>
    </lineage>
</organism>
<keyword evidence="10" id="KW-1185">Reference proteome</keyword>
<feature type="domain" description="Peptidase A1" evidence="8">
    <location>
        <begin position="67"/>
        <end position="388"/>
    </location>
</feature>
<keyword evidence="7" id="KW-0732">Signal</keyword>
<dbReference type="OrthoDB" id="771136at2759"/>
<dbReference type="EMBL" id="JACMRX010000003">
    <property type="protein sequence ID" value="KAF7992127.1"/>
    <property type="molecule type" value="Genomic_DNA"/>
</dbReference>
<keyword evidence="6" id="KW-1015">Disulfide bond</keyword>
<dbReference type="InterPro" id="IPR021109">
    <property type="entry name" value="Peptidase_aspartic_dom_sf"/>
</dbReference>
<dbReference type="PRINTS" id="PR00792">
    <property type="entry name" value="PEPSIN"/>
</dbReference>
<comment type="similarity">
    <text evidence="1">Belongs to the peptidase A1 family.</text>
</comment>
<evidence type="ECO:0000313" key="10">
    <source>
        <dbReference type="Proteomes" id="UP000639338"/>
    </source>
</evidence>
<protein>
    <recommendedName>
        <fullName evidence="8">Peptidase A1 domain-containing protein</fullName>
    </recommendedName>
</protein>
<dbReference type="PANTHER" id="PTHR47966">
    <property type="entry name" value="BETA-SITE APP-CLEAVING ENZYME, ISOFORM A-RELATED"/>
    <property type="match status" value="1"/>
</dbReference>
<sequence length="392" mass="44671">MFINNFLLLIITTSIIHHVICDPLKIDLYNLQHDYTEEKLIKYDEVLHASNPGYDTVVLYKFLNAEYYGEIGIGYPKQTFKVIFDTTWADTFVPSQQCGFTEWACMMHTRYDHTKSSTYRANGATFERADSEMSLKGFLSVDDFHLAHLKVVNQTFIEMTHLSLKPFGATKADGIVGLGFDSLAVKGAKPFFYNMINQNIVKENIFTFYMNIDETTNKAGRLILGGTERSHVKGNLTFLPVTSKDYWSVSLDRMIIQTTDKSKTTYTFCDNGCSVMMDTSANTISGPAEVVKKINNILGAKEILPTWPYKSMVDCRGFSKLPHVTFVFAGRNFTIESKYYVQHLTYMGMQICLSPFVISPQNYWEIGGAFLMQFYTEFNIDKRTIAIGETLM</sequence>
<evidence type="ECO:0000256" key="5">
    <source>
        <dbReference type="PIRSR" id="PIRSR601461-1"/>
    </source>
</evidence>
<evidence type="ECO:0000256" key="3">
    <source>
        <dbReference type="ARBA" id="ARBA00022750"/>
    </source>
</evidence>
<dbReference type="AlphaFoldDB" id="A0A834XT62"/>
<reference evidence="9 10" key="1">
    <citation type="submission" date="2020-08" db="EMBL/GenBank/DDBJ databases">
        <title>Aphidius gifuensis genome sequencing and assembly.</title>
        <authorList>
            <person name="Du Z."/>
        </authorList>
    </citation>
    <scope>NUCLEOTIDE SEQUENCE [LARGE SCALE GENOMIC DNA]</scope>
    <source>
        <strain evidence="9">YNYX2018</strain>
        <tissue evidence="9">Adults</tissue>
    </source>
</reference>
<feature type="signal peptide" evidence="7">
    <location>
        <begin position="1"/>
        <end position="21"/>
    </location>
</feature>
<dbReference type="GO" id="GO:0004190">
    <property type="term" value="F:aspartic-type endopeptidase activity"/>
    <property type="evidence" value="ECO:0007669"/>
    <property type="project" value="UniProtKB-KW"/>
</dbReference>
<feature type="disulfide bond" evidence="6">
    <location>
        <begin position="98"/>
        <end position="105"/>
    </location>
</feature>
<dbReference type="Proteomes" id="UP000639338">
    <property type="component" value="Unassembled WGS sequence"/>
</dbReference>